<protein>
    <submittedName>
        <fullName evidence="1">Uncharacterized protein</fullName>
    </submittedName>
</protein>
<organism evidence="1 2">
    <name type="scientific">Muraenolepis orangiensis</name>
    <name type="common">Patagonian moray cod</name>
    <dbReference type="NCBI Taxonomy" id="630683"/>
    <lineage>
        <taxon>Eukaryota</taxon>
        <taxon>Metazoa</taxon>
        <taxon>Chordata</taxon>
        <taxon>Craniata</taxon>
        <taxon>Vertebrata</taxon>
        <taxon>Euteleostomi</taxon>
        <taxon>Actinopterygii</taxon>
        <taxon>Neopterygii</taxon>
        <taxon>Teleostei</taxon>
        <taxon>Neoteleostei</taxon>
        <taxon>Acanthomorphata</taxon>
        <taxon>Zeiogadaria</taxon>
        <taxon>Gadariae</taxon>
        <taxon>Gadiformes</taxon>
        <taxon>Muraenolepidoidei</taxon>
        <taxon>Muraenolepididae</taxon>
        <taxon>Muraenolepis</taxon>
    </lineage>
</organism>
<gene>
    <name evidence="1" type="ORF">NHX12_031021</name>
</gene>
<comment type="caution">
    <text evidence="1">The sequence shown here is derived from an EMBL/GenBank/DDBJ whole genome shotgun (WGS) entry which is preliminary data.</text>
</comment>
<accession>A0A9Q0ILR7</accession>
<dbReference type="AlphaFoldDB" id="A0A9Q0ILR7"/>
<reference evidence="1" key="1">
    <citation type="submission" date="2022-07" db="EMBL/GenBank/DDBJ databases">
        <title>Chromosome-level genome of Muraenolepis orangiensis.</title>
        <authorList>
            <person name="Kim J."/>
        </authorList>
    </citation>
    <scope>NUCLEOTIDE SEQUENCE</scope>
    <source>
        <strain evidence="1">KU_S4_2022</strain>
        <tissue evidence="1">Muscle</tissue>
    </source>
</reference>
<name>A0A9Q0ILR7_9TELE</name>
<evidence type="ECO:0000313" key="2">
    <source>
        <dbReference type="Proteomes" id="UP001148018"/>
    </source>
</evidence>
<dbReference type="Proteomes" id="UP001148018">
    <property type="component" value="Unassembled WGS sequence"/>
</dbReference>
<keyword evidence="2" id="KW-1185">Reference proteome</keyword>
<dbReference type="EMBL" id="JANIIK010000046">
    <property type="protein sequence ID" value="KAJ3603279.1"/>
    <property type="molecule type" value="Genomic_DNA"/>
</dbReference>
<sequence length="83" mass="9198">MVWRTLRPWLPRDGQRSGHHTPLEAVLRQPPQVLHGEDDLLLDAQNLGVPSPLLIDEVSNVGAVPIQRNPHSTTMQAADHMLG</sequence>
<evidence type="ECO:0000313" key="1">
    <source>
        <dbReference type="EMBL" id="KAJ3603279.1"/>
    </source>
</evidence>
<proteinExistence type="predicted"/>